<sequence length="102" mass="11320">MTGDITSGSKMAGNNSDFLLIDGDLSSVIKVVKLSRNIYKKIRENIFWAIIYNLGTIPFAMLAFLHPAIAELVMAGSSMSVVANARKLRKENIEPDYQKNKD</sequence>
<dbReference type="GO" id="GO:0005507">
    <property type="term" value="F:copper ion binding"/>
    <property type="evidence" value="ECO:0007669"/>
    <property type="project" value="TreeGrafter"/>
</dbReference>
<evidence type="ECO:0000313" key="4">
    <source>
        <dbReference type="Proteomes" id="UP000295176"/>
    </source>
</evidence>
<dbReference type="PANTHER" id="PTHR43520:SF8">
    <property type="entry name" value="P-TYPE CU(+) TRANSPORTER"/>
    <property type="match status" value="1"/>
</dbReference>
<dbReference type="GO" id="GO:0043682">
    <property type="term" value="F:P-type divalent copper transporter activity"/>
    <property type="evidence" value="ECO:0007669"/>
    <property type="project" value="TreeGrafter"/>
</dbReference>
<dbReference type="PANTHER" id="PTHR43520">
    <property type="entry name" value="ATP7, ISOFORM B"/>
    <property type="match status" value="1"/>
</dbReference>
<comment type="caution">
    <text evidence="3">The sequence shown here is derived from an EMBL/GenBank/DDBJ whole genome shotgun (WGS) entry which is preliminary data.</text>
</comment>
<dbReference type="Gene3D" id="3.40.50.1000">
    <property type="entry name" value="HAD superfamily/HAD-like"/>
    <property type="match status" value="1"/>
</dbReference>
<keyword evidence="2" id="KW-0472">Membrane</keyword>
<protein>
    <submittedName>
        <fullName evidence="3">P-type E1-E2 ATPase</fullName>
    </submittedName>
</protein>
<dbReference type="EMBL" id="SNXX01000004">
    <property type="protein sequence ID" value="TDQ00117.1"/>
    <property type="molecule type" value="Genomic_DNA"/>
</dbReference>
<keyword evidence="1" id="KW-1278">Translocase</keyword>
<evidence type="ECO:0000313" key="3">
    <source>
        <dbReference type="EMBL" id="TDQ00117.1"/>
    </source>
</evidence>
<dbReference type="AlphaFoldDB" id="A0A4R6SF67"/>
<dbReference type="GO" id="GO:0055070">
    <property type="term" value="P:copper ion homeostasis"/>
    <property type="evidence" value="ECO:0007669"/>
    <property type="project" value="TreeGrafter"/>
</dbReference>
<feature type="transmembrane region" description="Helical" evidence="2">
    <location>
        <begin position="46"/>
        <end position="69"/>
    </location>
</feature>
<keyword evidence="2" id="KW-1133">Transmembrane helix</keyword>
<name>A0A4R6SF67_9FIRM</name>
<accession>A0A4R6SF67</accession>
<dbReference type="GO" id="GO:0016020">
    <property type="term" value="C:membrane"/>
    <property type="evidence" value="ECO:0007669"/>
    <property type="project" value="TreeGrafter"/>
</dbReference>
<proteinExistence type="predicted"/>
<dbReference type="SUPFAM" id="SSF56784">
    <property type="entry name" value="HAD-like"/>
    <property type="match status" value="1"/>
</dbReference>
<reference evidence="3 4" key="1">
    <citation type="submission" date="2019-03" db="EMBL/GenBank/DDBJ databases">
        <title>Subsurface microbial communities from deep shales in Ohio and West Virginia, USA.</title>
        <authorList>
            <person name="Wrighton K."/>
        </authorList>
    </citation>
    <scope>NUCLEOTIDE SEQUENCE [LARGE SCALE GENOMIC DNA]</scope>
    <source>
        <strain evidence="3 4">MSL 7</strain>
    </source>
</reference>
<dbReference type="InterPro" id="IPR036412">
    <property type="entry name" value="HAD-like_sf"/>
</dbReference>
<organism evidence="3 4">
    <name type="scientific">Halanaerobium saccharolyticum</name>
    <dbReference type="NCBI Taxonomy" id="43595"/>
    <lineage>
        <taxon>Bacteria</taxon>
        <taxon>Bacillati</taxon>
        <taxon>Bacillota</taxon>
        <taxon>Clostridia</taxon>
        <taxon>Halanaerobiales</taxon>
        <taxon>Halanaerobiaceae</taxon>
        <taxon>Halanaerobium</taxon>
    </lineage>
</organism>
<keyword evidence="2" id="KW-0812">Transmembrane</keyword>
<dbReference type="InterPro" id="IPR023214">
    <property type="entry name" value="HAD_sf"/>
</dbReference>
<evidence type="ECO:0000256" key="2">
    <source>
        <dbReference type="SAM" id="Phobius"/>
    </source>
</evidence>
<evidence type="ECO:0000256" key="1">
    <source>
        <dbReference type="ARBA" id="ARBA00022967"/>
    </source>
</evidence>
<dbReference type="Proteomes" id="UP000295176">
    <property type="component" value="Unassembled WGS sequence"/>
</dbReference>
<gene>
    <name evidence="3" type="ORF">C7957_104118</name>
</gene>